<organism evidence="1 2">
    <name type="scientific">Violaceomyces palustris</name>
    <dbReference type="NCBI Taxonomy" id="1673888"/>
    <lineage>
        <taxon>Eukaryota</taxon>
        <taxon>Fungi</taxon>
        <taxon>Dikarya</taxon>
        <taxon>Basidiomycota</taxon>
        <taxon>Ustilaginomycotina</taxon>
        <taxon>Ustilaginomycetes</taxon>
        <taxon>Violaceomycetales</taxon>
        <taxon>Violaceomycetaceae</taxon>
        <taxon>Violaceomyces</taxon>
    </lineage>
</organism>
<keyword evidence="2" id="KW-1185">Reference proteome</keyword>
<name>A0ACD0P6H0_9BASI</name>
<sequence>MATQQQAATDVERVIGLRGGGERDLGLGSDPIIARDEDQTKTTRFRFQVDEQPSQDQLQNQPSPPPTPTLGDGESGRDDDLRLFGRILHLTDLHPDPFYLYGTDVDKTSCHGKVKHPKRDGGMTTKTTTTEKDLELLKSQGSGFWGTGVSICDAPQRLIESSLDWISSNFVESTDPLSSSSTGSSNATVSARKRAEQGFDFIIWTGDSARHDIDSNLPRTLDEILQLNRWTLKVLEDHFPGVQIVPSLGNNDIFPHNILFPGPNPITKNFVQIWSDHIPEYEFHTFERGGYFSKEVIPGRLAVMSLNTLYFYDSNKAVDGCAKRKRRDDDDQVDPGTLQLEWLEIQLDMFRQRGLQVHLIGHVPPTPGNYFERCYEVYTDIALRYQDTIVGQHFGHMNVDAFFIQEDLEEGGEKRTGASSDDRLDGLHVKEEDEEDEGVVGTLTLSDDLRQEYSTLPGPARTDEGRYSIYFIAPSIIPTYFPSFRVWTYNTSTVDPYRQKVSRDDDHHSDDHDDLGQPLDSEGDLDQDGEVSARKSRHHHRPPTKKHRKGKKGDKKKKKKKNKKKKKKEGAKKPSHTSPDSPSRRNTFLSLLGYSQWVMDIDSQNVEARKVIEKEGMKKAEKSLKVEYRLEYTTYQHRTLWSEFLPTISDVESRWSDEEGAAANKSINHVPVPKKLLERELRELGLDQPYTPSSSLTAVESIEEAAQKEVKSSVRDQDHDHDHDRDHDNVSDGGKKVKLEKRLRKFTDYGLESIDVGTMLQLGRRLVSDKKLWKRFRRRIYTSSGADE</sequence>
<reference evidence="1 2" key="1">
    <citation type="journal article" date="2018" name="Mol. Biol. Evol.">
        <title>Broad Genomic Sampling Reveals a Smut Pathogenic Ancestry of the Fungal Clade Ustilaginomycotina.</title>
        <authorList>
            <person name="Kijpornyongpan T."/>
            <person name="Mondo S.J."/>
            <person name="Barry K."/>
            <person name="Sandor L."/>
            <person name="Lee J."/>
            <person name="Lipzen A."/>
            <person name="Pangilinan J."/>
            <person name="LaButti K."/>
            <person name="Hainaut M."/>
            <person name="Henrissat B."/>
            <person name="Grigoriev I.V."/>
            <person name="Spatafora J.W."/>
            <person name="Aime M.C."/>
        </authorList>
    </citation>
    <scope>NUCLEOTIDE SEQUENCE [LARGE SCALE GENOMIC DNA]</scope>
    <source>
        <strain evidence="1 2">SA 807</strain>
    </source>
</reference>
<evidence type="ECO:0000313" key="2">
    <source>
        <dbReference type="Proteomes" id="UP000245626"/>
    </source>
</evidence>
<evidence type="ECO:0000313" key="1">
    <source>
        <dbReference type="EMBL" id="PWN53602.1"/>
    </source>
</evidence>
<accession>A0ACD0P6H0</accession>
<dbReference type="Proteomes" id="UP000245626">
    <property type="component" value="Unassembled WGS sequence"/>
</dbReference>
<dbReference type="EMBL" id="KZ819718">
    <property type="protein sequence ID" value="PWN53602.1"/>
    <property type="molecule type" value="Genomic_DNA"/>
</dbReference>
<proteinExistence type="predicted"/>
<protein>
    <submittedName>
        <fullName evidence="1">Uncharacterized protein</fullName>
    </submittedName>
</protein>
<gene>
    <name evidence="1" type="ORF">IE53DRAFT_366209</name>
</gene>